<keyword evidence="4" id="KW-1185">Reference proteome</keyword>
<dbReference type="EMBL" id="RJJX01000001">
    <property type="protein sequence ID" value="RUT79851.1"/>
    <property type="molecule type" value="Genomic_DNA"/>
</dbReference>
<evidence type="ECO:0000313" key="3">
    <source>
        <dbReference type="EMBL" id="RUT79851.1"/>
    </source>
</evidence>
<name>A0A434AZ01_9BACT</name>
<dbReference type="InterPro" id="IPR049893">
    <property type="entry name" value="Bvu_2165-like_IHF-HU-DNA_bdg"/>
</dbReference>
<reference evidence="3 4" key="1">
    <citation type="submission" date="2018-11" db="EMBL/GenBank/DDBJ databases">
        <title>Parancylomarina longa gen. nov., sp. nov., isolated from sediments of southern Okinawa.</title>
        <authorList>
            <person name="Fu T."/>
        </authorList>
    </citation>
    <scope>NUCLEOTIDE SEQUENCE [LARGE SCALE GENOMIC DNA]</scope>
    <source>
        <strain evidence="3 4">T3-2 S1-C</strain>
    </source>
</reference>
<dbReference type="AlphaFoldDB" id="A0A434AZ01"/>
<feature type="domain" description="DUF4469" evidence="1">
    <location>
        <begin position="137"/>
        <end position="236"/>
    </location>
</feature>
<evidence type="ECO:0000259" key="2">
    <source>
        <dbReference type="Pfam" id="PF14848"/>
    </source>
</evidence>
<feature type="domain" description="Bvu-2165-like IHF-HU-like DNA-binding" evidence="2">
    <location>
        <begin position="16"/>
        <end position="129"/>
    </location>
</feature>
<dbReference type="OrthoDB" id="1115483at2"/>
<dbReference type="Pfam" id="PF14734">
    <property type="entry name" value="DUF4469"/>
    <property type="match status" value="1"/>
</dbReference>
<dbReference type="Pfam" id="PF14848">
    <property type="entry name" value="HU-DNA_bdg"/>
    <property type="match status" value="1"/>
</dbReference>
<evidence type="ECO:0000259" key="1">
    <source>
        <dbReference type="Pfam" id="PF14734"/>
    </source>
</evidence>
<dbReference type="CDD" id="cd12843">
    <property type="entry name" value="Bvu_2165_C_like"/>
    <property type="match status" value="1"/>
</dbReference>
<sequence length="246" mass="26673">MEVKEKNSVIVELHDLTITEQKDDRFGRVVTTKSLSVDDLVNIAVSRRTDLSATTLKSAHEILKNIALEQLANGASVHFGLGYFHLNVNGVFIGDNEKWDNAKHSLSVHVTPTVELRNAVKSCKVDVRGMAASPMAVNSVTDVTSGEVNSKLTPGGGVNIIGTRIKIEGDQAGIGIKLVNETTKEEILVPTTSMLTNSPSKLSFIVPTGLVAGDYRLVISTQHSSSKVFLKKPRTYIFEYLLVVDA</sequence>
<evidence type="ECO:0000313" key="4">
    <source>
        <dbReference type="Proteomes" id="UP000282985"/>
    </source>
</evidence>
<comment type="caution">
    <text evidence="3">The sequence shown here is derived from an EMBL/GenBank/DDBJ whole genome shotgun (WGS) entry which is preliminary data.</text>
</comment>
<gene>
    <name evidence="3" type="ORF">DLK05_00400</name>
</gene>
<dbReference type="Proteomes" id="UP000282985">
    <property type="component" value="Unassembled WGS sequence"/>
</dbReference>
<dbReference type="InterPro" id="IPR027824">
    <property type="entry name" value="DUF4469"/>
</dbReference>
<organism evidence="3 4">
    <name type="scientific">Ancylomarina longa</name>
    <dbReference type="NCBI Taxonomy" id="2487017"/>
    <lineage>
        <taxon>Bacteria</taxon>
        <taxon>Pseudomonadati</taxon>
        <taxon>Bacteroidota</taxon>
        <taxon>Bacteroidia</taxon>
        <taxon>Marinilabiliales</taxon>
        <taxon>Marinifilaceae</taxon>
        <taxon>Ancylomarina</taxon>
    </lineage>
</organism>
<protein>
    <submittedName>
        <fullName evidence="3">DUF4469 domain-containing protein</fullName>
    </submittedName>
</protein>
<proteinExistence type="predicted"/>
<accession>A0A434AZ01</accession>
<dbReference type="Gene3D" id="2.70.50.70">
    <property type="match status" value="1"/>
</dbReference>
<dbReference type="RefSeq" id="WP_127341990.1">
    <property type="nucleotide sequence ID" value="NZ_RJJX01000001.1"/>
</dbReference>